<dbReference type="InterPro" id="IPR036322">
    <property type="entry name" value="WD40_repeat_dom_sf"/>
</dbReference>
<dbReference type="PROSITE" id="PS50294">
    <property type="entry name" value="WD_REPEATS_REGION"/>
    <property type="match status" value="5"/>
</dbReference>
<dbReference type="EMBL" id="JYFN01000057">
    <property type="protein sequence ID" value="KJE20544.1"/>
    <property type="molecule type" value="Genomic_DNA"/>
</dbReference>
<evidence type="ECO:0000313" key="7">
    <source>
        <dbReference type="Proteomes" id="UP000032545"/>
    </source>
</evidence>
<dbReference type="InterPro" id="IPR019775">
    <property type="entry name" value="WD40_repeat_CS"/>
</dbReference>
<dbReference type="PRINTS" id="PR00320">
    <property type="entry name" value="GPROTEINBRPT"/>
</dbReference>
<evidence type="ECO:0000256" key="1">
    <source>
        <dbReference type="ARBA" id="ARBA00022574"/>
    </source>
</evidence>
<proteinExistence type="predicted"/>
<dbReference type="SUPFAM" id="SSF50978">
    <property type="entry name" value="WD40 repeat-like"/>
    <property type="match status" value="1"/>
</dbReference>
<dbReference type="PANTHER" id="PTHR19879">
    <property type="entry name" value="TRANSCRIPTION INITIATION FACTOR TFIID"/>
    <property type="match status" value="1"/>
</dbReference>
<comment type="caution">
    <text evidence="6">The sequence shown here is derived from an EMBL/GenBank/DDBJ whole genome shotgun (WGS) entry which is preliminary data.</text>
</comment>
<feature type="repeat" description="WD" evidence="3">
    <location>
        <begin position="362"/>
        <end position="403"/>
    </location>
</feature>
<dbReference type="InterPro" id="IPR020472">
    <property type="entry name" value="WD40_PAC1"/>
</dbReference>
<name>A0A0D8B9C7_9ACTN</name>
<keyword evidence="1 3" id="KW-0853">WD repeat</keyword>
<organism evidence="6 7">
    <name type="scientific">Frankia torreyi</name>
    <dbReference type="NCBI Taxonomy" id="1856"/>
    <lineage>
        <taxon>Bacteria</taxon>
        <taxon>Bacillati</taxon>
        <taxon>Actinomycetota</taxon>
        <taxon>Actinomycetes</taxon>
        <taxon>Frankiales</taxon>
        <taxon>Frankiaceae</taxon>
        <taxon>Frankia</taxon>
    </lineage>
</organism>
<reference evidence="6 7" key="2">
    <citation type="journal article" date="2016" name="Genome Announc.">
        <title>Permanent Draft Genome Sequences for Two Variants of Frankia sp. Strain CpI1, the First Frankia Strain Isolated from Root Nodules of Comptonia peregrina.</title>
        <authorList>
            <person name="Oshone R."/>
            <person name="Hurst S.G.IV."/>
            <person name="Abebe-Akele F."/>
            <person name="Simpson S."/>
            <person name="Morris K."/>
            <person name="Thomas W.K."/>
            <person name="Tisa L.S."/>
        </authorList>
    </citation>
    <scope>NUCLEOTIDE SEQUENCE [LARGE SCALE GENOMIC DNA]</scope>
    <source>
        <strain evidence="7">CpI1-S</strain>
    </source>
</reference>
<dbReference type="InterPro" id="IPR015943">
    <property type="entry name" value="WD40/YVTN_repeat-like_dom_sf"/>
</dbReference>
<evidence type="ECO:0000256" key="3">
    <source>
        <dbReference type="PROSITE-ProRule" id="PRU00221"/>
    </source>
</evidence>
<dbReference type="Pfam" id="PF19955">
    <property type="entry name" value="EAD1"/>
    <property type="match status" value="1"/>
</dbReference>
<accession>A0A0D8B9C7</accession>
<dbReference type="PANTHER" id="PTHR19879:SF9">
    <property type="entry name" value="TRANSCRIPTION INITIATION FACTOR TFIID SUBUNIT 5"/>
    <property type="match status" value="1"/>
</dbReference>
<dbReference type="PATRIC" id="fig|1502723.3.peg.5339"/>
<keyword evidence="2" id="KW-0677">Repeat</keyword>
<dbReference type="CDD" id="cd00200">
    <property type="entry name" value="WD40"/>
    <property type="match status" value="1"/>
</dbReference>
<dbReference type="InterPro" id="IPR045430">
    <property type="entry name" value="EAD1"/>
</dbReference>
<feature type="repeat" description="WD" evidence="3">
    <location>
        <begin position="267"/>
        <end position="308"/>
    </location>
</feature>
<dbReference type="SMART" id="SM00320">
    <property type="entry name" value="WD40"/>
    <property type="match status" value="5"/>
</dbReference>
<evidence type="ECO:0000259" key="5">
    <source>
        <dbReference type="Pfam" id="PF19955"/>
    </source>
</evidence>
<reference evidence="7" key="1">
    <citation type="submission" date="2015-02" db="EMBL/GenBank/DDBJ databases">
        <title>Draft Genome of Frankia sp. CpI1-S.</title>
        <authorList>
            <person name="Oshone R.T."/>
            <person name="Ngom M."/>
            <person name="Ghodhbane-Gtari F."/>
            <person name="Gtari M."/>
            <person name="Morris K."/>
            <person name="Thomas K."/>
            <person name="Sen A."/>
            <person name="Tisa L.S."/>
        </authorList>
    </citation>
    <scope>NUCLEOTIDE SEQUENCE [LARGE SCALE GENOMIC DNA]</scope>
    <source>
        <strain evidence="7">CpI1-S</strain>
    </source>
</reference>
<feature type="compositionally biased region" description="Low complexity" evidence="4">
    <location>
        <begin position="95"/>
        <end position="110"/>
    </location>
</feature>
<dbReference type="PROSITE" id="PS00678">
    <property type="entry name" value="WD_REPEATS_1"/>
    <property type="match status" value="3"/>
</dbReference>
<feature type="repeat" description="WD" evidence="3">
    <location>
        <begin position="316"/>
        <end position="349"/>
    </location>
</feature>
<evidence type="ECO:0000256" key="4">
    <source>
        <dbReference type="SAM" id="MobiDB-lite"/>
    </source>
</evidence>
<dbReference type="Proteomes" id="UP000032545">
    <property type="component" value="Unassembled WGS sequence"/>
</dbReference>
<gene>
    <name evidence="6" type="ORF">FF36_05136</name>
</gene>
<evidence type="ECO:0000256" key="2">
    <source>
        <dbReference type="ARBA" id="ARBA00022737"/>
    </source>
</evidence>
<protein>
    <submittedName>
        <fullName evidence="6">WD domain, G-beta repeat-containing protein</fullName>
    </submittedName>
</protein>
<feature type="domain" description="Effector-associated" evidence="5">
    <location>
        <begin position="4"/>
        <end position="88"/>
    </location>
</feature>
<feature type="repeat" description="WD" evidence="3">
    <location>
        <begin position="408"/>
        <end position="442"/>
    </location>
</feature>
<feature type="region of interest" description="Disordered" evidence="4">
    <location>
        <begin position="95"/>
        <end position="136"/>
    </location>
</feature>
<dbReference type="PROSITE" id="PS50082">
    <property type="entry name" value="WD_REPEATS_2"/>
    <property type="match status" value="5"/>
</dbReference>
<keyword evidence="7" id="KW-1185">Reference proteome</keyword>
<sequence>MTDRLTEQEVRELARAFHLPENARSLLEQAGLERSQQPVWTSQRPLDYWREINVRLGCGAVVDGRRQILLAASRVYPANKVFAAIAAKARDAEAGADGEPAADAAATRPASGHADDPPDGAQTAAPANVDGVSGPVPFPGRLFSPEAVRAGSTSASHGRGRPTRRGVLLMAGPVVALGATVGAVALTRQGGSGQAADLPDVQNAAVWAAPVRGARPLGPTLHGHSESVFSVAFSPDGTTLVSGSDDHSVRLWDVRHPETAHALGRPLTTHSAAVTSVAFTPGRPIMASGGADGAVELWSLADPSTPRPLWDPRQPLADPDNPLFAVAFSPNGTILATAGQDHSVRLWDVTRPAQPRPLGQPLPGHDDTVRALAFSRDGKILASAGADRTVRLWDLDDRKNPRGFDTAHITHDDAIWTVAFDPRGRFLASASGDATIRLHALE</sequence>
<dbReference type="AlphaFoldDB" id="A0A0D8B9C7"/>
<evidence type="ECO:0000313" key="6">
    <source>
        <dbReference type="EMBL" id="KJE20544.1"/>
    </source>
</evidence>
<dbReference type="InterPro" id="IPR001680">
    <property type="entry name" value="WD40_rpt"/>
</dbReference>
<dbReference type="Pfam" id="PF00400">
    <property type="entry name" value="WD40"/>
    <property type="match status" value="5"/>
</dbReference>
<dbReference type="Gene3D" id="2.130.10.10">
    <property type="entry name" value="YVTN repeat-like/Quinoprotein amine dehydrogenase"/>
    <property type="match status" value="2"/>
</dbReference>
<feature type="repeat" description="WD" evidence="3">
    <location>
        <begin position="221"/>
        <end position="262"/>
    </location>
</feature>